<accession>A0A401TAN1</accession>
<feature type="region of interest" description="Disordered" evidence="1">
    <location>
        <begin position="88"/>
        <end position="122"/>
    </location>
</feature>
<name>A0A401TAN1_CHIPU</name>
<proteinExistence type="predicted"/>
<gene>
    <name evidence="2" type="ORF">chiPu_0023640</name>
</gene>
<dbReference type="AlphaFoldDB" id="A0A401TAN1"/>
<dbReference type="EMBL" id="BEZZ01024319">
    <property type="protein sequence ID" value="GCC39711.1"/>
    <property type="molecule type" value="Genomic_DNA"/>
</dbReference>
<evidence type="ECO:0000313" key="2">
    <source>
        <dbReference type="EMBL" id="GCC39711.1"/>
    </source>
</evidence>
<dbReference type="Proteomes" id="UP000287033">
    <property type="component" value="Unassembled WGS sequence"/>
</dbReference>
<evidence type="ECO:0000256" key="1">
    <source>
        <dbReference type="SAM" id="MobiDB-lite"/>
    </source>
</evidence>
<organism evidence="2 3">
    <name type="scientific">Chiloscyllium punctatum</name>
    <name type="common">Brownbanded bambooshark</name>
    <name type="synonym">Hemiscyllium punctatum</name>
    <dbReference type="NCBI Taxonomy" id="137246"/>
    <lineage>
        <taxon>Eukaryota</taxon>
        <taxon>Metazoa</taxon>
        <taxon>Chordata</taxon>
        <taxon>Craniata</taxon>
        <taxon>Vertebrata</taxon>
        <taxon>Chondrichthyes</taxon>
        <taxon>Elasmobranchii</taxon>
        <taxon>Galeomorphii</taxon>
        <taxon>Galeoidea</taxon>
        <taxon>Orectolobiformes</taxon>
        <taxon>Hemiscylliidae</taxon>
        <taxon>Chiloscyllium</taxon>
    </lineage>
</organism>
<reference evidence="2 3" key="1">
    <citation type="journal article" date="2018" name="Nat. Ecol. Evol.">
        <title>Shark genomes provide insights into elasmobranch evolution and the origin of vertebrates.</title>
        <authorList>
            <person name="Hara Y"/>
            <person name="Yamaguchi K"/>
            <person name="Onimaru K"/>
            <person name="Kadota M"/>
            <person name="Koyanagi M"/>
            <person name="Keeley SD"/>
            <person name="Tatsumi K"/>
            <person name="Tanaka K"/>
            <person name="Motone F"/>
            <person name="Kageyama Y"/>
            <person name="Nozu R"/>
            <person name="Adachi N"/>
            <person name="Nishimura O"/>
            <person name="Nakagawa R"/>
            <person name="Tanegashima C"/>
            <person name="Kiyatake I"/>
            <person name="Matsumoto R"/>
            <person name="Murakumo K"/>
            <person name="Nishida K"/>
            <person name="Terakita A"/>
            <person name="Kuratani S"/>
            <person name="Sato K"/>
            <person name="Hyodo S Kuraku.S."/>
        </authorList>
    </citation>
    <scope>NUCLEOTIDE SEQUENCE [LARGE SCALE GENOMIC DNA]</scope>
</reference>
<protein>
    <submittedName>
        <fullName evidence="2">Uncharacterized protein</fullName>
    </submittedName>
</protein>
<keyword evidence="3" id="KW-1185">Reference proteome</keyword>
<feature type="compositionally biased region" description="Basic and acidic residues" evidence="1">
    <location>
        <begin position="104"/>
        <end position="117"/>
    </location>
</feature>
<evidence type="ECO:0000313" key="3">
    <source>
        <dbReference type="Proteomes" id="UP000287033"/>
    </source>
</evidence>
<sequence>MAHPTLSPFWTSALRVVLGEGHPNVRRGVRRRRVSGDYNIRCPPSGASYARAGEPRALRCRGAPRSCLTGARCGAPRPPGCVVRLVTSLPPHPRDGGGLETTTPDDRRGAADGKADRFPAWGPPGGVVRRATWLRGMYTGAVADGRLQFPAAPSPERARTVSPFLKKAAVVR</sequence>
<comment type="caution">
    <text evidence="2">The sequence shown here is derived from an EMBL/GenBank/DDBJ whole genome shotgun (WGS) entry which is preliminary data.</text>
</comment>